<sequence length="121" mass="13771">MSRAGAAIDVDGAAEGGLVDGAPAQVISRRNMSCTACFDALGFCYTPLYQMQQYYRYGKFDNCSDKWSALFDCLRLKTKPSTEMQAILESREKNQPHIWKFRTVEEASREWNNVYGHLNDD</sequence>
<dbReference type="Pfam" id="PF11326">
    <property type="entry name" value="PANTS-like"/>
    <property type="match status" value="1"/>
</dbReference>
<protein>
    <recommendedName>
        <fullName evidence="2">Early meiotic induction protein 1</fullName>
    </recommendedName>
</protein>
<evidence type="ECO:0000313" key="1">
    <source>
        <dbReference type="EMBL" id="JAG98541.1"/>
    </source>
</evidence>
<evidence type="ECO:0008006" key="2">
    <source>
        <dbReference type="Google" id="ProtNLM"/>
    </source>
</evidence>
<dbReference type="PANTHER" id="PTHR28052">
    <property type="entry name" value="UPF0545 PROTEIN C22ORF39"/>
    <property type="match status" value="1"/>
</dbReference>
<dbReference type="EMBL" id="GCKF01022800">
    <property type="protein sequence ID" value="JAG98541.1"/>
    <property type="molecule type" value="Transcribed_RNA"/>
</dbReference>
<dbReference type="AlphaFoldDB" id="A0A0D6R752"/>
<proteinExistence type="predicted"/>
<dbReference type="InterPro" id="IPR021475">
    <property type="entry name" value="Pants/Emi1-like"/>
</dbReference>
<dbReference type="PANTHER" id="PTHR28052:SF1">
    <property type="entry name" value="UPF0545 PROTEIN C22ORF39"/>
    <property type="match status" value="1"/>
</dbReference>
<reference evidence="1" key="1">
    <citation type="submission" date="2015-03" db="EMBL/GenBank/DDBJ databases">
        <title>A transcriptome of Araucaria cunninghamii, an australian fine timber species.</title>
        <authorList>
            <person name="Jing Yi C.J.Y."/>
            <person name="Yin San L.Y.S."/>
            <person name="Abdul Karim S.S."/>
            <person name="Wan Azmi N.N."/>
            <person name="Hercus R.R."/>
            <person name="Croft L.L."/>
        </authorList>
    </citation>
    <scope>NUCLEOTIDE SEQUENCE</scope>
    <source>
        <strain evidence="1">MI0301</strain>
        <tissue evidence="1">Leaf</tissue>
    </source>
</reference>
<accession>A0A0D6R752</accession>
<organism evidence="1">
    <name type="scientific">Araucaria cunninghamii</name>
    <name type="common">Hoop pine</name>
    <name type="synonym">Moreton Bay pine</name>
    <dbReference type="NCBI Taxonomy" id="56994"/>
    <lineage>
        <taxon>Eukaryota</taxon>
        <taxon>Viridiplantae</taxon>
        <taxon>Streptophyta</taxon>
        <taxon>Embryophyta</taxon>
        <taxon>Tracheophyta</taxon>
        <taxon>Spermatophyta</taxon>
        <taxon>Pinopsida</taxon>
        <taxon>Pinidae</taxon>
        <taxon>Conifers II</taxon>
        <taxon>Araucariales</taxon>
        <taxon>Araucariaceae</taxon>
        <taxon>Araucaria</taxon>
    </lineage>
</organism>
<name>A0A0D6R752_ARACU</name>